<dbReference type="GO" id="GO:0016874">
    <property type="term" value="F:ligase activity"/>
    <property type="evidence" value="ECO:0007669"/>
    <property type="project" value="UniProtKB-KW"/>
</dbReference>
<dbReference type="Pfam" id="PF13193">
    <property type="entry name" value="AMP-binding_C"/>
    <property type="match status" value="1"/>
</dbReference>
<dbReference type="AlphaFoldDB" id="A0A328AW37"/>
<dbReference type="OrthoDB" id="9803968at2"/>
<dbReference type="FunFam" id="3.30.300.30:FF:000008">
    <property type="entry name" value="2,3-dihydroxybenzoate-AMP ligase"/>
    <property type="match status" value="1"/>
</dbReference>
<dbReference type="InterPro" id="IPR045851">
    <property type="entry name" value="AMP-bd_C_sf"/>
</dbReference>
<dbReference type="InterPro" id="IPR025110">
    <property type="entry name" value="AMP-bd_C"/>
</dbReference>
<dbReference type="Gene3D" id="3.30.300.30">
    <property type="match status" value="1"/>
</dbReference>
<feature type="domain" description="AMP-dependent synthetase/ligase" evidence="8">
    <location>
        <begin position="26"/>
        <end position="400"/>
    </location>
</feature>
<dbReference type="SUPFAM" id="SSF56801">
    <property type="entry name" value="Acetyl-CoA synthetase-like"/>
    <property type="match status" value="1"/>
</dbReference>
<dbReference type="GO" id="GO:0006631">
    <property type="term" value="P:fatty acid metabolic process"/>
    <property type="evidence" value="ECO:0007669"/>
    <property type="project" value="UniProtKB-KW"/>
</dbReference>
<dbReference type="Gene3D" id="3.40.50.12780">
    <property type="entry name" value="N-terminal domain of ligase-like"/>
    <property type="match status" value="1"/>
</dbReference>
<evidence type="ECO:0000256" key="1">
    <source>
        <dbReference type="ARBA" id="ARBA00006432"/>
    </source>
</evidence>
<gene>
    <name evidence="10" type="ORF">DJ021_02830</name>
</gene>
<evidence type="ECO:0000256" key="5">
    <source>
        <dbReference type="ARBA" id="ARBA00051915"/>
    </source>
</evidence>
<evidence type="ECO:0000256" key="7">
    <source>
        <dbReference type="ARBA" id="ARBA00067668"/>
    </source>
</evidence>
<name>A0A328AW37_9CAUL</name>
<evidence type="ECO:0000313" key="10">
    <source>
        <dbReference type="EMBL" id="RAK58807.1"/>
    </source>
</evidence>
<organism evidence="10 11">
    <name type="scientific">Phenylobacterium hankyongense</name>
    <dbReference type="NCBI Taxonomy" id="1813876"/>
    <lineage>
        <taxon>Bacteria</taxon>
        <taxon>Pseudomonadati</taxon>
        <taxon>Pseudomonadota</taxon>
        <taxon>Alphaproteobacteria</taxon>
        <taxon>Caulobacterales</taxon>
        <taxon>Caulobacteraceae</taxon>
        <taxon>Phenylobacterium</taxon>
    </lineage>
</organism>
<dbReference type="EC" id="6.2.1.44" evidence="6"/>
<evidence type="ECO:0000256" key="3">
    <source>
        <dbReference type="ARBA" id="ARBA00022832"/>
    </source>
</evidence>
<dbReference type="PANTHER" id="PTHR43859:SF4">
    <property type="entry name" value="BUTANOATE--COA LIGASE AAE1-RELATED"/>
    <property type="match status" value="1"/>
</dbReference>
<feature type="domain" description="AMP-binding enzyme C-terminal" evidence="9">
    <location>
        <begin position="449"/>
        <end position="524"/>
    </location>
</feature>
<dbReference type="Pfam" id="PF00501">
    <property type="entry name" value="AMP-binding"/>
    <property type="match status" value="1"/>
</dbReference>
<accession>A0A328AW37</accession>
<dbReference type="RefSeq" id="WP_111456100.1">
    <property type="nucleotide sequence ID" value="NZ_QFYP01000001.1"/>
</dbReference>
<dbReference type="PROSITE" id="PS00455">
    <property type="entry name" value="AMP_BINDING"/>
    <property type="match status" value="1"/>
</dbReference>
<evidence type="ECO:0000256" key="2">
    <source>
        <dbReference type="ARBA" id="ARBA00022598"/>
    </source>
</evidence>
<dbReference type="Proteomes" id="UP000249842">
    <property type="component" value="Unassembled WGS sequence"/>
</dbReference>
<comment type="similarity">
    <text evidence="1">Belongs to the ATP-dependent AMP-binding enzyme family.</text>
</comment>
<comment type="catalytic activity">
    <reaction evidence="5">
        <text>3-(methylsulfanyl)propanoate + ATP + CoA = 3-(methylsulfanyl)propanoyl-CoA + AMP + diphosphate</text>
        <dbReference type="Rhea" id="RHEA:43052"/>
        <dbReference type="ChEBI" id="CHEBI:30616"/>
        <dbReference type="ChEBI" id="CHEBI:33019"/>
        <dbReference type="ChEBI" id="CHEBI:49016"/>
        <dbReference type="ChEBI" id="CHEBI:57287"/>
        <dbReference type="ChEBI" id="CHEBI:82815"/>
        <dbReference type="ChEBI" id="CHEBI:456215"/>
        <dbReference type="EC" id="6.2.1.44"/>
    </reaction>
    <physiologicalReaction direction="left-to-right" evidence="5">
        <dbReference type="Rhea" id="RHEA:43053"/>
    </physiologicalReaction>
</comment>
<comment type="caution">
    <text evidence="10">The sequence shown here is derived from an EMBL/GenBank/DDBJ whole genome shotgun (WGS) entry which is preliminary data.</text>
</comment>
<evidence type="ECO:0000313" key="11">
    <source>
        <dbReference type="Proteomes" id="UP000249842"/>
    </source>
</evidence>
<dbReference type="CDD" id="cd12119">
    <property type="entry name" value="ttLC_FACS_AlkK_like"/>
    <property type="match status" value="1"/>
</dbReference>
<dbReference type="InterPro" id="IPR000873">
    <property type="entry name" value="AMP-dep_synth/lig_dom"/>
</dbReference>
<keyword evidence="4" id="KW-0443">Lipid metabolism</keyword>
<dbReference type="EMBL" id="QFYP01000001">
    <property type="protein sequence ID" value="RAK58807.1"/>
    <property type="molecule type" value="Genomic_DNA"/>
</dbReference>
<keyword evidence="2 10" id="KW-0436">Ligase</keyword>
<dbReference type="NCBIfam" id="NF004674">
    <property type="entry name" value="PRK06018.1"/>
    <property type="match status" value="1"/>
</dbReference>
<reference evidence="11" key="1">
    <citation type="submission" date="2018-05" db="EMBL/GenBank/DDBJ databases">
        <authorList>
            <person name="Li X."/>
        </authorList>
    </citation>
    <scope>NUCLEOTIDE SEQUENCE [LARGE SCALE GENOMIC DNA]</scope>
    <source>
        <strain evidence="11">HKS-05</strain>
    </source>
</reference>
<evidence type="ECO:0000256" key="6">
    <source>
        <dbReference type="ARBA" id="ARBA00066616"/>
    </source>
</evidence>
<proteinExistence type="inferred from homology"/>
<dbReference type="InterPro" id="IPR020845">
    <property type="entry name" value="AMP-binding_CS"/>
</dbReference>
<keyword evidence="3" id="KW-0276">Fatty acid metabolism</keyword>
<dbReference type="NCBIfam" id="NF004837">
    <property type="entry name" value="PRK06187.1"/>
    <property type="match status" value="1"/>
</dbReference>
<protein>
    <recommendedName>
        <fullName evidence="7">3-methylmercaptopropionyl-CoA ligase</fullName>
        <ecNumber evidence="6">6.2.1.44</ecNumber>
    </recommendedName>
</protein>
<evidence type="ECO:0000256" key="4">
    <source>
        <dbReference type="ARBA" id="ARBA00023098"/>
    </source>
</evidence>
<evidence type="ECO:0000259" key="8">
    <source>
        <dbReference type="Pfam" id="PF00501"/>
    </source>
</evidence>
<dbReference type="PANTHER" id="PTHR43859">
    <property type="entry name" value="ACYL-ACTIVATING ENZYME"/>
    <property type="match status" value="1"/>
</dbReference>
<sequence length="548" mass="59619">MLGLMQDWPLTVDKILDHAKAWHGEVEIVSRSVEGPIVRTTYAQAHTRAKRLSNALKALGVQTGDRVATLAWNTARHLEAWYGIMGIGAVCHTLNPRLFADQLCYIINHAEDKIIFTDLTFVPTLAEHRARMPTVEHVVVMTDREGMKGVNIPGALCFEDLIEQHSADVAWGGFDENTAAGLCYTSGTTGNPKGVLYSHRSNFLHTLVTMGADVLNASATDVILPVVPMFHANAWGIAFSAPAVGAKLVMPGQKLDGASVHELLEAEGVTFSAAVPTVWQMLLTHLRDTNGKLTTLKRVVIGGSAVPEAIVRGFRDEFGVDVTHAWGMTETSPLGTQGTPNAAIARMSDEEQLRFKLKQGRAPLCIEMRLTDDEDVDLPHDGHTFGRLKVKGPFVVGQYFKGEGGEILDDQGFFDTGDVATLDEHGFMQITDRAKDVIKSGGEWISSIEIENLAMGHPKAALAAVVGAAHPKWDERPVLLVKLKPGETATPDEFLAFLEGKIAKWWTPDDVLFVDDIPLGATGKIDKKLIRQRMEGYVLPTAKATATA</sequence>
<keyword evidence="11" id="KW-1185">Reference proteome</keyword>
<dbReference type="InterPro" id="IPR042099">
    <property type="entry name" value="ANL_N_sf"/>
</dbReference>
<evidence type="ECO:0000259" key="9">
    <source>
        <dbReference type="Pfam" id="PF13193"/>
    </source>
</evidence>